<proteinExistence type="predicted"/>
<dbReference type="Pfam" id="PF19539">
    <property type="entry name" value="DUF6063"/>
    <property type="match status" value="1"/>
</dbReference>
<gene>
    <name evidence="1" type="ORF">ACJDT4_16015</name>
</gene>
<dbReference type="RefSeq" id="WP_406788575.1">
    <property type="nucleotide sequence ID" value="NZ_JBJIAA010000013.1"/>
</dbReference>
<accession>A0ABW8TIP4</accession>
<evidence type="ECO:0000313" key="1">
    <source>
        <dbReference type="EMBL" id="MFL0251925.1"/>
    </source>
</evidence>
<organism evidence="1 2">
    <name type="scientific">Clostridium neuense</name>
    <dbReference type="NCBI Taxonomy" id="1728934"/>
    <lineage>
        <taxon>Bacteria</taxon>
        <taxon>Bacillati</taxon>
        <taxon>Bacillota</taxon>
        <taxon>Clostridia</taxon>
        <taxon>Eubacteriales</taxon>
        <taxon>Clostridiaceae</taxon>
        <taxon>Clostridium</taxon>
    </lineage>
</organism>
<reference evidence="1 2" key="1">
    <citation type="submission" date="2024-11" db="EMBL/GenBank/DDBJ databases">
        <authorList>
            <person name="Heng Y.C."/>
            <person name="Lim A.C.H."/>
            <person name="Lee J.K.Y."/>
            <person name="Kittelmann S."/>
        </authorList>
    </citation>
    <scope>NUCLEOTIDE SEQUENCE [LARGE SCALE GENOMIC DNA]</scope>
    <source>
        <strain evidence="1 2">WILCCON 0114</strain>
    </source>
</reference>
<sequence length="254" mass="29907">MAYTTENIQKAASLFFMLLKENIVSVKEPLAEEYSNDNEIRQIVKTMAAEADLMIIETMENLHLVSSANGSIFANSYTQMKEKYKDLKNKKYFYLANLIICVFLSEVDKENNIRIRWEEEGISYAKLEDLVNTIINSWMKREKEEIGFSEEWGIALKEIDEVWNKDFSPMKNSKTKGNIDVVNTTDNRFNFIYKALKPLSDQKLIYNNTKELKLIPKSELYERLDKVYHNQDRYKEFMKLIEVAKEEKKNAETN</sequence>
<dbReference type="EMBL" id="JBJIAA010000013">
    <property type="protein sequence ID" value="MFL0251925.1"/>
    <property type="molecule type" value="Genomic_DNA"/>
</dbReference>
<protein>
    <submittedName>
        <fullName evidence="1">DUF6063 family protein</fullName>
    </submittedName>
</protein>
<evidence type="ECO:0000313" key="2">
    <source>
        <dbReference type="Proteomes" id="UP001623592"/>
    </source>
</evidence>
<dbReference type="InterPro" id="IPR045707">
    <property type="entry name" value="DUF6063"/>
</dbReference>
<name>A0ABW8TIP4_9CLOT</name>
<dbReference type="Proteomes" id="UP001623592">
    <property type="component" value="Unassembled WGS sequence"/>
</dbReference>
<keyword evidence="2" id="KW-1185">Reference proteome</keyword>
<comment type="caution">
    <text evidence="1">The sequence shown here is derived from an EMBL/GenBank/DDBJ whole genome shotgun (WGS) entry which is preliminary data.</text>
</comment>